<dbReference type="EMBL" id="JARKHS020030625">
    <property type="protein sequence ID" value="KAK8761945.1"/>
    <property type="molecule type" value="Genomic_DNA"/>
</dbReference>
<sequence>MAPSRKRPPTSSGKNQSSVCCGPLHKTMARLSEIVAFALLCAVALGQQYTKDFYEESQYRPVLTYECYRTGVTLEPEGTVNFTILWDGTEPGNDKAEATMWYSPNGTVDQYASSTFVFEFDEATSTIKINSSDVEEHFIQLIEPYNDLAYYLNITITSQNNRVVYKLYDVDSSCGNAAAVRGVVDPQGEIGFVFSRDVPEPTESCAKDSLCAP</sequence>
<gene>
    <name evidence="1" type="ORF">V5799_026790</name>
</gene>
<accession>A0AAQ4DHK5</accession>
<keyword evidence="2" id="KW-1185">Reference proteome</keyword>
<dbReference type="Proteomes" id="UP001321473">
    <property type="component" value="Unassembled WGS sequence"/>
</dbReference>
<name>A0AAQ4DHK5_AMBAM</name>
<comment type="caution">
    <text evidence="1">The sequence shown here is derived from an EMBL/GenBank/DDBJ whole genome shotgun (WGS) entry which is preliminary data.</text>
</comment>
<protein>
    <submittedName>
        <fullName evidence="1">Uncharacterized protein</fullName>
    </submittedName>
</protein>
<organism evidence="1 2">
    <name type="scientific">Amblyomma americanum</name>
    <name type="common">Lone star tick</name>
    <dbReference type="NCBI Taxonomy" id="6943"/>
    <lineage>
        <taxon>Eukaryota</taxon>
        <taxon>Metazoa</taxon>
        <taxon>Ecdysozoa</taxon>
        <taxon>Arthropoda</taxon>
        <taxon>Chelicerata</taxon>
        <taxon>Arachnida</taxon>
        <taxon>Acari</taxon>
        <taxon>Parasitiformes</taxon>
        <taxon>Ixodida</taxon>
        <taxon>Ixodoidea</taxon>
        <taxon>Ixodidae</taxon>
        <taxon>Amblyomminae</taxon>
        <taxon>Amblyomma</taxon>
    </lineage>
</organism>
<evidence type="ECO:0000313" key="2">
    <source>
        <dbReference type="Proteomes" id="UP001321473"/>
    </source>
</evidence>
<dbReference type="AlphaFoldDB" id="A0AAQ4DHK5"/>
<evidence type="ECO:0000313" key="1">
    <source>
        <dbReference type="EMBL" id="KAK8761945.1"/>
    </source>
</evidence>
<proteinExistence type="predicted"/>
<reference evidence="1 2" key="1">
    <citation type="journal article" date="2023" name="Arcadia Sci">
        <title>De novo assembly of a long-read Amblyomma americanum tick genome.</title>
        <authorList>
            <person name="Chou S."/>
            <person name="Poskanzer K.E."/>
            <person name="Rollins M."/>
            <person name="Thuy-Boun P.S."/>
        </authorList>
    </citation>
    <scope>NUCLEOTIDE SEQUENCE [LARGE SCALE GENOMIC DNA]</scope>
    <source>
        <strain evidence="1">F_SG_1</strain>
        <tissue evidence="1">Salivary glands</tissue>
    </source>
</reference>